<dbReference type="Pfam" id="PF17136">
    <property type="entry name" value="ribosomal_L24"/>
    <property type="match status" value="1"/>
</dbReference>
<evidence type="ECO:0000256" key="7">
    <source>
        <dbReference type="SAM" id="MobiDB-lite"/>
    </source>
</evidence>
<evidence type="ECO:0000256" key="1">
    <source>
        <dbReference type="ARBA" id="ARBA00010618"/>
    </source>
</evidence>
<evidence type="ECO:0000256" key="4">
    <source>
        <dbReference type="ARBA" id="ARBA00035206"/>
    </source>
</evidence>
<sequence>MKTMKIKKGDTVKVLYGKDAGKQGRVVAVDIKKNHVVVEGVNIYKKHVKGDGRTRTSEILNITKPMDVSKVILICNSCGKSTRVGVKREGEVVSRICKKCGKTIEIVKEVEKKEEEKPKTKKKTTTKKVTKKKESK</sequence>
<comment type="subunit">
    <text evidence="5">Part of the 50S ribosomal subunit.</text>
</comment>
<dbReference type="InterPro" id="IPR057264">
    <property type="entry name" value="Ribosomal_uL24_C"/>
</dbReference>
<dbReference type="Pfam" id="PF00467">
    <property type="entry name" value="KOW"/>
    <property type="match status" value="1"/>
</dbReference>
<dbReference type="GO" id="GO:0005840">
    <property type="term" value="C:ribosome"/>
    <property type="evidence" value="ECO:0007669"/>
    <property type="project" value="UniProtKB-KW"/>
</dbReference>
<dbReference type="InterPro" id="IPR041988">
    <property type="entry name" value="Ribosomal_uL24_KOW"/>
</dbReference>
<gene>
    <name evidence="5 9" type="primary">rplX</name>
    <name evidence="9" type="ORF">CVU76_00775</name>
</gene>
<dbReference type="EMBL" id="PHAO01000001">
    <property type="protein sequence ID" value="PKN03108.1"/>
    <property type="molecule type" value="Genomic_DNA"/>
</dbReference>
<keyword evidence="2 5" id="KW-0689">Ribosomal protein</keyword>
<dbReference type="PROSITE" id="PS01108">
    <property type="entry name" value="RIBOSOMAL_L24"/>
    <property type="match status" value="1"/>
</dbReference>
<keyword evidence="3 5" id="KW-0687">Ribonucleoprotein</keyword>
<comment type="similarity">
    <text evidence="1 5 6">Belongs to the universal ribosomal protein uL24 family.</text>
</comment>
<feature type="domain" description="KOW" evidence="8">
    <location>
        <begin position="5"/>
        <end position="32"/>
    </location>
</feature>
<dbReference type="InterPro" id="IPR003256">
    <property type="entry name" value="Ribosomal_uL24"/>
</dbReference>
<dbReference type="HAMAP" id="MF_01326_B">
    <property type="entry name" value="Ribosomal_uL24_B"/>
    <property type="match status" value="1"/>
</dbReference>
<feature type="region of interest" description="Disordered" evidence="7">
    <location>
        <begin position="112"/>
        <end position="136"/>
    </location>
</feature>
<evidence type="ECO:0000256" key="3">
    <source>
        <dbReference type="ARBA" id="ARBA00023274"/>
    </source>
</evidence>
<evidence type="ECO:0000256" key="2">
    <source>
        <dbReference type="ARBA" id="ARBA00022980"/>
    </source>
</evidence>
<proteinExistence type="inferred from homology"/>
<comment type="function">
    <text evidence="5">One of two assembly initiator proteins, it binds directly to the 5'-end of the 23S rRNA, where it nucleates assembly of the 50S subunit.</text>
</comment>
<dbReference type="InterPro" id="IPR014722">
    <property type="entry name" value="Rib_uL2_dom2"/>
</dbReference>
<evidence type="ECO:0000256" key="6">
    <source>
        <dbReference type="RuleBase" id="RU003477"/>
    </source>
</evidence>
<accession>A0A2N2F4L6</accession>
<dbReference type="AlphaFoldDB" id="A0A2N2F4L6"/>
<dbReference type="GO" id="GO:0003735">
    <property type="term" value="F:structural constituent of ribosome"/>
    <property type="evidence" value="ECO:0007669"/>
    <property type="project" value="InterPro"/>
</dbReference>
<feature type="compositionally biased region" description="Basic residues" evidence="7">
    <location>
        <begin position="119"/>
        <end position="136"/>
    </location>
</feature>
<evidence type="ECO:0000313" key="10">
    <source>
        <dbReference type="Proteomes" id="UP000233417"/>
    </source>
</evidence>
<dbReference type="SMART" id="SM00739">
    <property type="entry name" value="KOW"/>
    <property type="match status" value="1"/>
</dbReference>
<dbReference type="CDD" id="cd06089">
    <property type="entry name" value="KOW_RPL26"/>
    <property type="match status" value="1"/>
</dbReference>
<reference evidence="9 10" key="1">
    <citation type="journal article" date="2017" name="ISME J.">
        <title>Potential for microbial H2 and metal transformations associated with novel bacteria and archaea in deep terrestrial subsurface sediments.</title>
        <authorList>
            <person name="Hernsdorf A.W."/>
            <person name="Amano Y."/>
            <person name="Miyakawa K."/>
            <person name="Ise K."/>
            <person name="Suzuki Y."/>
            <person name="Anantharaman K."/>
            <person name="Probst A."/>
            <person name="Burstein D."/>
            <person name="Thomas B.C."/>
            <person name="Banfield J.F."/>
        </authorList>
    </citation>
    <scope>NUCLEOTIDE SEQUENCE [LARGE SCALE GENOMIC DNA]</scope>
    <source>
        <strain evidence="9">HGW-Dojkabacteria-1</strain>
    </source>
</reference>
<evidence type="ECO:0000259" key="8">
    <source>
        <dbReference type="SMART" id="SM00739"/>
    </source>
</evidence>
<dbReference type="GO" id="GO:0019843">
    <property type="term" value="F:rRNA binding"/>
    <property type="evidence" value="ECO:0007669"/>
    <property type="project" value="UniProtKB-UniRule"/>
</dbReference>
<dbReference type="InterPro" id="IPR008991">
    <property type="entry name" value="Translation_prot_SH3-like_sf"/>
</dbReference>
<comment type="function">
    <text evidence="5">One of the proteins that surrounds the polypeptide exit tunnel on the outside of the subunit.</text>
</comment>
<evidence type="ECO:0000256" key="5">
    <source>
        <dbReference type="HAMAP-Rule" id="MF_01326"/>
    </source>
</evidence>
<dbReference type="PANTHER" id="PTHR12903">
    <property type="entry name" value="MITOCHONDRIAL RIBOSOMAL PROTEIN L24"/>
    <property type="match status" value="1"/>
</dbReference>
<organism evidence="9 10">
    <name type="scientific">Candidatus Dojkabacteria bacterium HGW-Dojkabacteria-1</name>
    <dbReference type="NCBI Taxonomy" id="2013761"/>
    <lineage>
        <taxon>Bacteria</taxon>
        <taxon>Candidatus Dojkabacteria</taxon>
    </lineage>
</organism>
<dbReference type="Proteomes" id="UP000233417">
    <property type="component" value="Unassembled WGS sequence"/>
</dbReference>
<dbReference type="InterPro" id="IPR005825">
    <property type="entry name" value="Ribosomal_uL24_CS"/>
</dbReference>
<dbReference type="NCBIfam" id="TIGR01079">
    <property type="entry name" value="rplX_bact"/>
    <property type="match status" value="1"/>
</dbReference>
<dbReference type="SUPFAM" id="SSF50104">
    <property type="entry name" value="Translation proteins SH3-like domain"/>
    <property type="match status" value="1"/>
</dbReference>
<keyword evidence="5" id="KW-0694">RNA-binding</keyword>
<protein>
    <recommendedName>
        <fullName evidence="4 5">Large ribosomal subunit protein uL24</fullName>
    </recommendedName>
</protein>
<dbReference type="Gene3D" id="2.30.30.30">
    <property type="match status" value="1"/>
</dbReference>
<comment type="caution">
    <text evidence="9">The sequence shown here is derived from an EMBL/GenBank/DDBJ whole genome shotgun (WGS) entry which is preliminary data.</text>
</comment>
<evidence type="ECO:0000313" key="9">
    <source>
        <dbReference type="EMBL" id="PKN03108.1"/>
    </source>
</evidence>
<dbReference type="InterPro" id="IPR005824">
    <property type="entry name" value="KOW"/>
</dbReference>
<name>A0A2N2F4L6_9BACT</name>
<dbReference type="GO" id="GO:0006412">
    <property type="term" value="P:translation"/>
    <property type="evidence" value="ECO:0007669"/>
    <property type="project" value="UniProtKB-UniRule"/>
</dbReference>
<keyword evidence="5" id="KW-0699">rRNA-binding</keyword>
<dbReference type="GO" id="GO:1990904">
    <property type="term" value="C:ribonucleoprotein complex"/>
    <property type="evidence" value="ECO:0007669"/>
    <property type="project" value="UniProtKB-KW"/>
</dbReference>